<dbReference type="AlphaFoldDB" id="A0A8X6WLV2"/>
<evidence type="ECO:0000313" key="2">
    <source>
        <dbReference type="Proteomes" id="UP000886998"/>
    </source>
</evidence>
<gene>
    <name evidence="1" type="ORF">TNIN_151831</name>
</gene>
<dbReference type="Proteomes" id="UP000886998">
    <property type="component" value="Unassembled WGS sequence"/>
</dbReference>
<keyword evidence="2" id="KW-1185">Reference proteome</keyword>
<evidence type="ECO:0000313" key="1">
    <source>
        <dbReference type="EMBL" id="GFY37090.1"/>
    </source>
</evidence>
<dbReference type="EMBL" id="BMAV01000092">
    <property type="protein sequence ID" value="GFY37090.1"/>
    <property type="molecule type" value="Genomic_DNA"/>
</dbReference>
<protein>
    <submittedName>
        <fullName evidence="1">Uncharacterized protein</fullName>
    </submittedName>
</protein>
<reference evidence="1" key="1">
    <citation type="submission" date="2020-08" db="EMBL/GenBank/DDBJ databases">
        <title>Multicomponent nature underlies the extraordinary mechanical properties of spider dragline silk.</title>
        <authorList>
            <person name="Kono N."/>
            <person name="Nakamura H."/>
            <person name="Mori M."/>
            <person name="Yoshida Y."/>
            <person name="Ohtoshi R."/>
            <person name="Malay A.D."/>
            <person name="Moran D.A.P."/>
            <person name="Tomita M."/>
            <person name="Numata K."/>
            <person name="Arakawa K."/>
        </authorList>
    </citation>
    <scope>NUCLEOTIDE SEQUENCE</scope>
</reference>
<name>A0A8X6WLV2_9ARAC</name>
<comment type="caution">
    <text evidence="1">The sequence shown here is derived from an EMBL/GenBank/DDBJ whole genome shotgun (WGS) entry which is preliminary data.</text>
</comment>
<sequence>MNILREPLMNRLFKFQSESFLFFTYKAGQRGRSPTTKNYALQPTTISGVANVNRPMCNGWSQLGEASFVIKAFPVLASSLEPYPTEAQKISRK</sequence>
<dbReference type="OrthoDB" id="6455305at2759"/>
<proteinExistence type="predicted"/>
<accession>A0A8X6WLV2</accession>
<organism evidence="1 2">
    <name type="scientific">Trichonephila inaurata madagascariensis</name>
    <dbReference type="NCBI Taxonomy" id="2747483"/>
    <lineage>
        <taxon>Eukaryota</taxon>
        <taxon>Metazoa</taxon>
        <taxon>Ecdysozoa</taxon>
        <taxon>Arthropoda</taxon>
        <taxon>Chelicerata</taxon>
        <taxon>Arachnida</taxon>
        <taxon>Araneae</taxon>
        <taxon>Araneomorphae</taxon>
        <taxon>Entelegynae</taxon>
        <taxon>Araneoidea</taxon>
        <taxon>Nephilidae</taxon>
        <taxon>Trichonephila</taxon>
        <taxon>Trichonephila inaurata</taxon>
    </lineage>
</organism>